<evidence type="ECO:0000313" key="4">
    <source>
        <dbReference type="Proteomes" id="UP001189122"/>
    </source>
</evidence>
<dbReference type="EMBL" id="CACRZD030000014">
    <property type="protein sequence ID" value="CAA6670408.1"/>
    <property type="molecule type" value="Genomic_DNA"/>
</dbReference>
<accession>A0A7I8JJT6</accession>
<dbReference type="AlphaFoldDB" id="A0A7I8JJT6"/>
<evidence type="ECO:0000256" key="2">
    <source>
        <dbReference type="SAM" id="SignalP"/>
    </source>
</evidence>
<evidence type="ECO:0000256" key="1">
    <source>
        <dbReference type="SAM" id="MobiDB-lite"/>
    </source>
</evidence>
<feature type="signal peptide" evidence="2">
    <location>
        <begin position="1"/>
        <end position="23"/>
    </location>
</feature>
<gene>
    <name evidence="3" type="ORF">SI7747_14016813</name>
</gene>
<feature type="chain" id="PRO_5029750579" evidence="2">
    <location>
        <begin position="24"/>
        <end position="65"/>
    </location>
</feature>
<keyword evidence="2" id="KW-0732">Signal</keyword>
<feature type="compositionally biased region" description="Gly residues" evidence="1">
    <location>
        <begin position="41"/>
        <end position="65"/>
    </location>
</feature>
<organism evidence="3">
    <name type="scientific">Spirodela intermedia</name>
    <name type="common">Intermediate duckweed</name>
    <dbReference type="NCBI Taxonomy" id="51605"/>
    <lineage>
        <taxon>Eukaryota</taxon>
        <taxon>Viridiplantae</taxon>
        <taxon>Streptophyta</taxon>
        <taxon>Embryophyta</taxon>
        <taxon>Tracheophyta</taxon>
        <taxon>Spermatophyta</taxon>
        <taxon>Magnoliopsida</taxon>
        <taxon>Liliopsida</taxon>
        <taxon>Araceae</taxon>
        <taxon>Lemnoideae</taxon>
        <taxon>Spirodela</taxon>
    </lineage>
</organism>
<evidence type="ECO:0000313" key="3">
    <source>
        <dbReference type="EMBL" id="CAA2631165.1"/>
    </source>
</evidence>
<sequence length="65" mass="6513">MNLSWFKMISIFIVLFNSFGVLSGGTTESPMRTMPGIRAENGGGGGSGGGNGSYGVDGGGLLQGI</sequence>
<dbReference type="EMBL" id="LR743601">
    <property type="protein sequence ID" value="CAA2631165.1"/>
    <property type="molecule type" value="Genomic_DNA"/>
</dbReference>
<name>A0A7I8JJT6_SPIIN</name>
<protein>
    <submittedName>
        <fullName evidence="3">Uncharacterized protein</fullName>
    </submittedName>
</protein>
<proteinExistence type="predicted"/>
<feature type="region of interest" description="Disordered" evidence="1">
    <location>
        <begin position="30"/>
        <end position="65"/>
    </location>
</feature>
<dbReference type="Proteomes" id="UP001189122">
    <property type="component" value="Unassembled WGS sequence"/>
</dbReference>
<keyword evidence="4" id="KW-1185">Reference proteome</keyword>
<reference evidence="3 4" key="1">
    <citation type="submission" date="2019-12" db="EMBL/GenBank/DDBJ databases">
        <authorList>
            <person name="Scholz U."/>
            <person name="Mascher M."/>
            <person name="Fiebig A."/>
        </authorList>
    </citation>
    <scope>NUCLEOTIDE SEQUENCE</scope>
</reference>